<feature type="transmembrane region" description="Helical" evidence="1">
    <location>
        <begin position="69"/>
        <end position="88"/>
    </location>
</feature>
<organism evidence="2">
    <name type="scientific">Indivirus ILV1</name>
    <dbReference type="NCBI Taxonomy" id="1977633"/>
    <lineage>
        <taxon>Viruses</taxon>
        <taxon>Varidnaviria</taxon>
        <taxon>Bamfordvirae</taxon>
        <taxon>Nucleocytoviricota</taxon>
        <taxon>Megaviricetes</taxon>
        <taxon>Imitervirales</taxon>
        <taxon>Mimiviridae</taxon>
        <taxon>Klosneuvirinae</taxon>
        <taxon>Indivirus</taxon>
    </lineage>
</organism>
<feature type="transmembrane region" description="Helical" evidence="1">
    <location>
        <begin position="108"/>
        <end position="129"/>
    </location>
</feature>
<gene>
    <name evidence="2" type="ORF">Indivirus_7_18</name>
</gene>
<dbReference type="InterPro" id="IPR010540">
    <property type="entry name" value="CmpB_TMEM229"/>
</dbReference>
<keyword evidence="1" id="KW-1133">Transmembrane helix</keyword>
<name>A0A1V0SE72_9VIRU</name>
<evidence type="ECO:0000313" key="2">
    <source>
        <dbReference type="EMBL" id="ARF10002.1"/>
    </source>
</evidence>
<feature type="transmembrane region" description="Helical" evidence="1">
    <location>
        <begin position="35"/>
        <end position="57"/>
    </location>
</feature>
<keyword evidence="1" id="KW-0472">Membrane</keyword>
<dbReference type="Pfam" id="PF06541">
    <property type="entry name" value="ABC_trans_CmpB"/>
    <property type="match status" value="1"/>
</dbReference>
<proteinExistence type="predicted"/>
<feature type="transmembrane region" description="Helical" evidence="1">
    <location>
        <begin position="5"/>
        <end position="23"/>
    </location>
</feature>
<keyword evidence="1" id="KW-0812">Transmembrane</keyword>
<protein>
    <submittedName>
        <fullName evidence="2">Uncharacterized protein</fullName>
    </submittedName>
</protein>
<dbReference type="EMBL" id="KY684091">
    <property type="protein sequence ID" value="ARF10002.1"/>
    <property type="molecule type" value="Genomic_DNA"/>
</dbReference>
<sequence length="134" mass="16089">MIKYIIIFFIFSILGWIYEYISFNRIEYDKLSKKLFNVELPILPIYGVGGIILFFIYDKFHHYALLKKIIIAIILINVMECLLGQLSYKFYGYQTWKYSDDMKPSCHGYISLYSSLLWFISIYVLFMILDKLKK</sequence>
<reference evidence="2" key="1">
    <citation type="journal article" date="2017" name="Science">
        <title>Giant viruses with an expanded complement of translation system components.</title>
        <authorList>
            <person name="Schulz F."/>
            <person name="Yutin N."/>
            <person name="Ivanova N.N."/>
            <person name="Ortega D.R."/>
            <person name="Lee T.K."/>
            <person name="Vierheilig J."/>
            <person name="Daims H."/>
            <person name="Horn M."/>
            <person name="Wagner M."/>
            <person name="Jensen G.J."/>
            <person name="Kyrpides N.C."/>
            <person name="Koonin E.V."/>
            <person name="Woyke T."/>
        </authorList>
    </citation>
    <scope>NUCLEOTIDE SEQUENCE</scope>
    <source>
        <strain evidence="2">ILV1</strain>
    </source>
</reference>
<evidence type="ECO:0000256" key="1">
    <source>
        <dbReference type="SAM" id="Phobius"/>
    </source>
</evidence>
<accession>A0A1V0SE72</accession>